<keyword evidence="1" id="KW-0812">Transmembrane</keyword>
<gene>
    <name evidence="3" type="ORF">GIS02_02485</name>
</gene>
<name>A0A848D925_9EURY</name>
<keyword evidence="1" id="KW-0472">Membrane</keyword>
<reference evidence="3" key="1">
    <citation type="journal article" date="2020" name="MBio">
        <title>'Candidatus Ethanoperedens,' a Thermophilic Genus of Archaea Mediating the Anaerobic Oxidation of Ethane.</title>
        <authorList>
            <person name="Hahn C.J."/>
            <person name="Laso-Perez R."/>
            <person name="Vulcano F."/>
            <person name="Vaziourakis K.M."/>
            <person name="Stokke R."/>
            <person name="Steen I.H."/>
            <person name="Teske A."/>
            <person name="Boetius A."/>
            <person name="Liebeke M."/>
            <person name="Amann R."/>
            <person name="Knittel K."/>
            <person name="Wegener G."/>
        </authorList>
    </citation>
    <scope>NUCLEOTIDE SEQUENCE</scope>
    <source>
        <strain evidence="3">GoM-Arc1-LC-WB58</strain>
    </source>
</reference>
<proteinExistence type="predicted"/>
<evidence type="ECO:0000259" key="2">
    <source>
        <dbReference type="Pfam" id="PF07752"/>
    </source>
</evidence>
<dbReference type="Proteomes" id="UP000606580">
    <property type="component" value="Unassembled WGS sequence"/>
</dbReference>
<sequence>MRIVMRRTAASYIILSIIFFLCVAVSGEIDSSKTIGNESEILVHDSGIFLRAGETWNFHQGYSITLRDVRDGYAWLDLSHGNVSVKDTIVSSGSVFIYNRSINNESMTIFYIVVEGIYVNPSGYLVTLSPVIQYVDPTLPVSAPVFLNVTPVPTDTTIVDISSSTPSYVLAASALILLILIFYIMKKI</sequence>
<evidence type="ECO:0000256" key="1">
    <source>
        <dbReference type="SAM" id="Phobius"/>
    </source>
</evidence>
<evidence type="ECO:0000313" key="3">
    <source>
        <dbReference type="EMBL" id="NMG83056.1"/>
    </source>
</evidence>
<dbReference type="EMBL" id="WNEG01000046">
    <property type="protein sequence ID" value="NMG83056.1"/>
    <property type="molecule type" value="Genomic_DNA"/>
</dbReference>
<dbReference type="InterPro" id="IPR006457">
    <property type="entry name" value="S_layer-rel_Mac"/>
</dbReference>
<evidence type="ECO:0000313" key="4">
    <source>
        <dbReference type="Proteomes" id="UP000606580"/>
    </source>
</evidence>
<accession>A0A848D925</accession>
<feature type="domain" description="S-layer family duplication" evidence="2">
    <location>
        <begin position="45"/>
        <end position="138"/>
    </location>
</feature>
<dbReference type="AlphaFoldDB" id="A0A848D925"/>
<dbReference type="Gene3D" id="2.60.98.40">
    <property type="match status" value="1"/>
</dbReference>
<organism evidence="3 4">
    <name type="scientific">Candidatus Ethanoperedens thermophilum</name>
    <dbReference type="NCBI Taxonomy" id="2766897"/>
    <lineage>
        <taxon>Archaea</taxon>
        <taxon>Methanobacteriati</taxon>
        <taxon>Methanobacteriota</taxon>
        <taxon>Stenosarchaea group</taxon>
        <taxon>Methanomicrobia</taxon>
        <taxon>Methanosarcinales</taxon>
        <taxon>Methanosarcinales incertae sedis</taxon>
        <taxon>GOM Arc I cluster</taxon>
        <taxon>Candidatus Ethanoperedens</taxon>
    </lineage>
</organism>
<feature type="transmembrane region" description="Helical" evidence="1">
    <location>
        <begin position="167"/>
        <end position="185"/>
    </location>
</feature>
<keyword evidence="1" id="KW-1133">Transmembrane helix</keyword>
<protein>
    <recommendedName>
        <fullName evidence="2">S-layer family duplication domain-containing protein</fullName>
    </recommendedName>
</protein>
<dbReference type="Pfam" id="PF07752">
    <property type="entry name" value="S-layer"/>
    <property type="match status" value="1"/>
</dbReference>
<comment type="caution">
    <text evidence="3">The sequence shown here is derived from an EMBL/GenBank/DDBJ whole genome shotgun (WGS) entry which is preliminary data.</text>
</comment>